<accession>A0A0E4BW46</accession>
<dbReference type="AlphaFoldDB" id="A0A0E4BW46"/>
<reference evidence="1 2" key="1">
    <citation type="submission" date="2014-11" db="EMBL/GenBank/DDBJ databases">
        <title>Symbiosis island explosion on the genome of extra-slow-growing strains of soybean bradyrhizobia with massive insertion sequences.</title>
        <authorList>
            <person name="Iida T."/>
            <person name="Minamisawa K."/>
        </authorList>
    </citation>
    <scope>NUCLEOTIDE SEQUENCE [LARGE SCALE GENOMIC DNA]</scope>
    <source>
        <strain evidence="1 2">NK6</strain>
    </source>
</reference>
<evidence type="ECO:0000313" key="2">
    <source>
        <dbReference type="Proteomes" id="UP000063308"/>
    </source>
</evidence>
<evidence type="ECO:0000313" key="1">
    <source>
        <dbReference type="EMBL" id="BAR62508.1"/>
    </source>
</evidence>
<proteinExistence type="predicted"/>
<sequence length="44" mass="5081">MGQLLEERQDVPTPQLTAYDHLAGCINAMHLKDRLRDIQTDCRN</sequence>
<gene>
    <name evidence="1" type="ORF">NK6_9369</name>
</gene>
<dbReference type="Proteomes" id="UP000063308">
    <property type="component" value="Chromosome"/>
</dbReference>
<protein>
    <submittedName>
        <fullName evidence="1">Uncharacterized protein</fullName>
    </submittedName>
</protein>
<dbReference type="EMBL" id="AP014685">
    <property type="protein sequence ID" value="BAR62508.1"/>
    <property type="molecule type" value="Genomic_DNA"/>
</dbReference>
<name>A0A0E4BW46_9BRAD</name>
<organism evidence="1 2">
    <name type="scientific">Bradyrhizobium diazoefficiens</name>
    <dbReference type="NCBI Taxonomy" id="1355477"/>
    <lineage>
        <taxon>Bacteria</taxon>
        <taxon>Pseudomonadati</taxon>
        <taxon>Pseudomonadota</taxon>
        <taxon>Alphaproteobacteria</taxon>
        <taxon>Hyphomicrobiales</taxon>
        <taxon>Nitrobacteraceae</taxon>
        <taxon>Bradyrhizobium</taxon>
    </lineage>
</organism>